<dbReference type="SUPFAM" id="SSF54631">
    <property type="entry name" value="CBS-domain pair"/>
    <property type="match status" value="1"/>
</dbReference>
<dbReference type="InterPro" id="IPR046342">
    <property type="entry name" value="CBS_dom_sf"/>
</dbReference>
<evidence type="ECO:0000256" key="4">
    <source>
        <dbReference type="ARBA" id="ARBA00022692"/>
    </source>
</evidence>
<dbReference type="SUPFAM" id="SSF56176">
    <property type="entry name" value="FAD-binding/transporter-associated domain-like"/>
    <property type="match status" value="1"/>
</dbReference>
<evidence type="ECO:0000256" key="6">
    <source>
        <dbReference type="ARBA" id="ARBA00022989"/>
    </source>
</evidence>
<dbReference type="InterPro" id="IPR016169">
    <property type="entry name" value="FAD-bd_PCMH_sub2"/>
</dbReference>
<evidence type="ECO:0000256" key="11">
    <source>
        <dbReference type="SAM" id="Phobius"/>
    </source>
</evidence>
<evidence type="ECO:0000256" key="10">
    <source>
        <dbReference type="PROSITE-ProRule" id="PRU01193"/>
    </source>
</evidence>
<dbReference type="PANTHER" id="PTHR43099">
    <property type="entry name" value="UPF0053 PROTEIN YRKA"/>
    <property type="match status" value="1"/>
</dbReference>
<evidence type="ECO:0000313" key="14">
    <source>
        <dbReference type="EMBL" id="GIQ63582.1"/>
    </source>
</evidence>
<keyword evidence="15" id="KW-1185">Reference proteome</keyword>
<keyword evidence="8 10" id="KW-0472">Membrane</keyword>
<dbReference type="CDD" id="cd04590">
    <property type="entry name" value="CBS_pair_CorC_HlyC_assoc"/>
    <property type="match status" value="1"/>
</dbReference>
<evidence type="ECO:0000313" key="15">
    <source>
        <dbReference type="Proteomes" id="UP000680304"/>
    </source>
</evidence>
<dbReference type="Gene3D" id="3.10.580.10">
    <property type="entry name" value="CBS-domain"/>
    <property type="match status" value="1"/>
</dbReference>
<feature type="domain" description="CNNM transmembrane" evidence="13">
    <location>
        <begin position="1"/>
        <end position="151"/>
    </location>
</feature>
<evidence type="ECO:0000256" key="9">
    <source>
        <dbReference type="PROSITE-ProRule" id="PRU00703"/>
    </source>
</evidence>
<organism evidence="14 15">
    <name type="scientific">Paenibacillus cisolokensis</name>
    <dbReference type="NCBI Taxonomy" id="1658519"/>
    <lineage>
        <taxon>Bacteria</taxon>
        <taxon>Bacillati</taxon>
        <taxon>Bacillota</taxon>
        <taxon>Bacilli</taxon>
        <taxon>Bacillales</taxon>
        <taxon>Paenibacillaceae</taxon>
        <taxon>Paenibacillus</taxon>
    </lineage>
</organism>
<dbReference type="Pfam" id="PF00571">
    <property type="entry name" value="CBS"/>
    <property type="match status" value="2"/>
</dbReference>
<feature type="transmembrane region" description="Helical" evidence="11">
    <location>
        <begin position="48"/>
        <end position="68"/>
    </location>
</feature>
<reference evidence="14 15" key="1">
    <citation type="submission" date="2021-04" db="EMBL/GenBank/DDBJ databases">
        <title>Draft genome sequence of Paenibacillus cisolokensis, LC2-13A.</title>
        <authorList>
            <person name="Uke A."/>
            <person name="Chhe C."/>
            <person name="Baramee S."/>
            <person name="Kosugi A."/>
        </authorList>
    </citation>
    <scope>NUCLEOTIDE SEQUENCE [LARGE SCALE GENOMIC DNA]</scope>
    <source>
        <strain evidence="14 15">LC2-13A</strain>
    </source>
</reference>
<dbReference type="PROSITE" id="PS51846">
    <property type="entry name" value="CNNM"/>
    <property type="match status" value="1"/>
</dbReference>
<evidence type="ECO:0000256" key="7">
    <source>
        <dbReference type="ARBA" id="ARBA00023122"/>
    </source>
</evidence>
<dbReference type="InterPro" id="IPR000644">
    <property type="entry name" value="CBS_dom"/>
</dbReference>
<evidence type="ECO:0000256" key="3">
    <source>
        <dbReference type="ARBA" id="ARBA00022475"/>
    </source>
</evidence>
<keyword evidence="5" id="KW-0677">Repeat</keyword>
<keyword evidence="6 10" id="KW-1133">Transmembrane helix</keyword>
<name>A0ABQ4N606_9BACL</name>
<keyword evidence="7 9" id="KW-0129">CBS domain</keyword>
<gene>
    <name evidence="14" type="ORF">PACILC2_21500</name>
</gene>
<evidence type="ECO:0000259" key="13">
    <source>
        <dbReference type="PROSITE" id="PS51846"/>
    </source>
</evidence>
<dbReference type="EMBL" id="BOVJ01000066">
    <property type="protein sequence ID" value="GIQ63582.1"/>
    <property type="molecule type" value="Genomic_DNA"/>
</dbReference>
<evidence type="ECO:0000256" key="2">
    <source>
        <dbReference type="ARBA" id="ARBA00006337"/>
    </source>
</evidence>
<accession>A0ABQ4N606</accession>
<dbReference type="PROSITE" id="PS51371">
    <property type="entry name" value="CBS"/>
    <property type="match status" value="2"/>
</dbReference>
<dbReference type="InterPro" id="IPR051676">
    <property type="entry name" value="UPF0053_domain"/>
</dbReference>
<keyword evidence="3" id="KW-1003">Cell membrane</keyword>
<protein>
    <submittedName>
        <fullName evidence="14">Membrane protein</fullName>
    </submittedName>
</protein>
<evidence type="ECO:0000256" key="5">
    <source>
        <dbReference type="ARBA" id="ARBA00022737"/>
    </source>
</evidence>
<dbReference type="Proteomes" id="UP000680304">
    <property type="component" value="Unassembled WGS sequence"/>
</dbReference>
<comment type="similarity">
    <text evidence="2">Belongs to the UPF0053 family.</text>
</comment>
<dbReference type="InterPro" id="IPR005170">
    <property type="entry name" value="Transptr-assoc_dom"/>
</dbReference>
<feature type="transmembrane region" description="Helical" evidence="11">
    <location>
        <begin position="88"/>
        <end position="106"/>
    </location>
</feature>
<dbReference type="SMART" id="SM01091">
    <property type="entry name" value="CorC_HlyC"/>
    <property type="match status" value="1"/>
</dbReference>
<evidence type="ECO:0000259" key="12">
    <source>
        <dbReference type="PROSITE" id="PS51371"/>
    </source>
</evidence>
<dbReference type="Pfam" id="PF03471">
    <property type="entry name" value="CorC_HlyC"/>
    <property type="match status" value="1"/>
</dbReference>
<feature type="domain" description="CBS" evidence="12">
    <location>
        <begin position="233"/>
        <end position="290"/>
    </location>
</feature>
<evidence type="ECO:0000256" key="1">
    <source>
        <dbReference type="ARBA" id="ARBA00004651"/>
    </source>
</evidence>
<comment type="caution">
    <text evidence="14">The sequence shown here is derived from an EMBL/GenBank/DDBJ whole genome shotgun (WGS) entry which is preliminary data.</text>
</comment>
<comment type="subcellular location">
    <subcellularLocation>
        <location evidence="1">Cell membrane</location>
        <topology evidence="1">Multi-pass membrane protein</topology>
    </subcellularLocation>
</comment>
<keyword evidence="4 10" id="KW-0812">Transmembrane</keyword>
<evidence type="ECO:0000256" key="8">
    <source>
        <dbReference type="ARBA" id="ARBA00023136"/>
    </source>
</evidence>
<dbReference type="Gene3D" id="3.30.465.10">
    <property type="match status" value="1"/>
</dbReference>
<sequence>MTSNLDGYLSACQLGITITSLGLGWLGEPAVEKMLYPLMDRFGIQADLGHVASFLIAFFIITYLHVVLGELAPKTLAIQKAEKVSFFVARPIIWFYRIAYPLIWLLNGSANMFVRWFGLSPASEQEEAHSEEEIRIILNESFQSGKINNTEYGYVSRIFNFDDLLAREIMVPRTDMVCLYADKPLEENIRIIKKEQYTRFPVALENKDNIVGTINTKQLFLNYDKEGFDLKSIMRPAMSVPEVMPVKTLLKRMQQERVHIAILLDEYGGTAGMITIEDILEEIVGDIRDEFDADEKKEIEKTGENRYLVDGKALLWQVNDVLDSSLEHDDVDTIGGWLYNMNPDMAAGDKLEYGGLTFIIREMGLHRIKKVEIIVNESKEE</sequence>
<feature type="transmembrane region" description="Helical" evidence="11">
    <location>
        <begin position="6"/>
        <end position="27"/>
    </location>
</feature>
<proteinExistence type="inferred from homology"/>
<dbReference type="Pfam" id="PF01595">
    <property type="entry name" value="CNNM"/>
    <property type="match status" value="1"/>
</dbReference>
<dbReference type="InterPro" id="IPR044751">
    <property type="entry name" value="Ion_transp-like_CBS"/>
</dbReference>
<dbReference type="InterPro" id="IPR002550">
    <property type="entry name" value="CNNM"/>
</dbReference>
<feature type="domain" description="CBS" evidence="12">
    <location>
        <begin position="170"/>
        <end position="230"/>
    </location>
</feature>
<dbReference type="InterPro" id="IPR036318">
    <property type="entry name" value="FAD-bd_PCMH-like_sf"/>
</dbReference>
<dbReference type="PANTHER" id="PTHR43099:SF2">
    <property type="entry name" value="UPF0053 PROTEIN YRKA"/>
    <property type="match status" value="1"/>
</dbReference>